<evidence type="ECO:0000256" key="5">
    <source>
        <dbReference type="HAMAP-Rule" id="MF_02126"/>
    </source>
</evidence>
<keyword evidence="1 5" id="KW-0489">Methyltransferase</keyword>
<evidence type="ECO:0000259" key="6">
    <source>
        <dbReference type="Pfam" id="PF05175"/>
    </source>
</evidence>
<dbReference type="PANTHER" id="PTHR18895">
    <property type="entry name" value="HEMK METHYLTRANSFERASE"/>
    <property type="match status" value="1"/>
</dbReference>
<dbReference type="Pfam" id="PF17827">
    <property type="entry name" value="PrmC_N"/>
    <property type="match status" value="1"/>
</dbReference>
<dbReference type="Proteomes" id="UP000683442">
    <property type="component" value="Chromosome"/>
</dbReference>
<comment type="similarity">
    <text evidence="5">Belongs to the protein N5-glutamine methyltransferase family. PrmC subfamily.</text>
</comment>
<dbReference type="NCBIfam" id="TIGR03534">
    <property type="entry name" value="RF_mod_PrmC"/>
    <property type="match status" value="1"/>
</dbReference>
<dbReference type="SUPFAM" id="SSF53335">
    <property type="entry name" value="S-adenosyl-L-methionine-dependent methyltransferases"/>
    <property type="match status" value="1"/>
</dbReference>
<feature type="binding site" evidence="5">
    <location>
        <begin position="122"/>
        <end position="126"/>
    </location>
    <ligand>
        <name>S-adenosyl-L-methionine</name>
        <dbReference type="ChEBI" id="CHEBI:59789"/>
    </ligand>
</feature>
<dbReference type="PROSITE" id="PS00092">
    <property type="entry name" value="N6_MTASE"/>
    <property type="match status" value="1"/>
</dbReference>
<keyword evidence="9" id="KW-1185">Reference proteome</keyword>
<feature type="binding site" evidence="5">
    <location>
        <position position="145"/>
    </location>
    <ligand>
        <name>S-adenosyl-L-methionine</name>
        <dbReference type="ChEBI" id="CHEBI:59789"/>
    </ligand>
</feature>
<dbReference type="NCBIfam" id="TIGR00536">
    <property type="entry name" value="hemK_fam"/>
    <property type="match status" value="1"/>
</dbReference>
<dbReference type="GeneID" id="78559320"/>
<dbReference type="InterPro" id="IPR050320">
    <property type="entry name" value="N5-glutamine_MTase"/>
</dbReference>
<feature type="domain" description="Release factor glutamine methyltransferase N-terminal" evidence="7">
    <location>
        <begin position="12"/>
        <end position="78"/>
    </location>
</feature>
<reference evidence="8 9" key="1">
    <citation type="submission" date="2021-06" db="EMBL/GenBank/DDBJ databases">
        <title>Microbial metabolic specificity influences pelagic lipid remineralization.</title>
        <authorList>
            <person name="Behrendt L."/>
            <person name="Hunter J.E."/>
            <person name="Alcolombri U."/>
            <person name="Smriga S."/>
            <person name="Mincer T."/>
            <person name="Lowenstein D.P."/>
            <person name="Peaudecerf F.J."/>
            <person name="Fernandez V.I."/>
            <person name="Fredricks H."/>
            <person name="Almblad H."/>
            <person name="Harrison J.J."/>
            <person name="Stocker R."/>
            <person name="Van Mooy B.A.S."/>
        </authorList>
    </citation>
    <scope>NUCLEOTIDE SEQUENCE [LARGE SCALE GENOMIC DNA]</scope>
    <source>
        <strain evidence="8 9">HP15-B</strain>
    </source>
</reference>
<feature type="binding site" evidence="5">
    <location>
        <position position="187"/>
    </location>
    <ligand>
        <name>S-adenosyl-L-methionine</name>
        <dbReference type="ChEBI" id="CHEBI:59789"/>
    </ligand>
</feature>
<dbReference type="CDD" id="cd02440">
    <property type="entry name" value="AdoMet_MTases"/>
    <property type="match status" value="1"/>
</dbReference>
<dbReference type="EC" id="2.1.1.297" evidence="5"/>
<dbReference type="Gene3D" id="1.10.8.10">
    <property type="entry name" value="DNA helicase RuvA subunit, C-terminal domain"/>
    <property type="match status" value="1"/>
</dbReference>
<evidence type="ECO:0000256" key="4">
    <source>
        <dbReference type="ARBA" id="ARBA00048391"/>
    </source>
</evidence>
<dbReference type="Gene3D" id="3.40.50.150">
    <property type="entry name" value="Vaccinia Virus protein VP39"/>
    <property type="match status" value="1"/>
</dbReference>
<dbReference type="EMBL" id="CP076686">
    <property type="protein sequence ID" value="QWV14467.1"/>
    <property type="molecule type" value="Genomic_DNA"/>
</dbReference>
<comment type="catalytic activity">
    <reaction evidence="4 5">
        <text>L-glutaminyl-[peptide chain release factor] + S-adenosyl-L-methionine = N(5)-methyl-L-glutaminyl-[peptide chain release factor] + S-adenosyl-L-homocysteine + H(+)</text>
        <dbReference type="Rhea" id="RHEA:42896"/>
        <dbReference type="Rhea" id="RHEA-COMP:10271"/>
        <dbReference type="Rhea" id="RHEA-COMP:10272"/>
        <dbReference type="ChEBI" id="CHEBI:15378"/>
        <dbReference type="ChEBI" id="CHEBI:30011"/>
        <dbReference type="ChEBI" id="CHEBI:57856"/>
        <dbReference type="ChEBI" id="CHEBI:59789"/>
        <dbReference type="ChEBI" id="CHEBI:61891"/>
        <dbReference type="EC" id="2.1.1.297"/>
    </reaction>
</comment>
<evidence type="ECO:0000256" key="3">
    <source>
        <dbReference type="ARBA" id="ARBA00022691"/>
    </source>
</evidence>
<sequence>MTSKPSLTCEALLKEASSRIESDSPRLDAELLLSHITGLSRTSFRAWPEREVTDTHAEAFERLVQDRVAGRPVAHLLGHQEFWSLPLKVSASTLIPRPDTECLVEVALALPLPRQASVLDLGTGTGAIALALASEHGGWRISACDAVPEAVALARENAVALGLNLSVVQSSWFSGLEPERFDLIVSNPPYIPDSDRHLEEGDVRFEPASALVSGSDGLDDLRLIISQAPDWLFEGGWLLVEHGFDQAEAVAQLFHARGFKAVETRQDYGNRDRMTLGQWSSGA</sequence>
<name>A0ABX8IKV2_9GAMM</name>
<dbReference type="InterPro" id="IPR004556">
    <property type="entry name" value="HemK-like"/>
</dbReference>
<dbReference type="PANTHER" id="PTHR18895:SF74">
    <property type="entry name" value="MTRF1L RELEASE FACTOR GLUTAMINE METHYLTRANSFERASE"/>
    <property type="match status" value="1"/>
</dbReference>
<organism evidence="8 9">
    <name type="scientific">Marinobacter adhaerens</name>
    <dbReference type="NCBI Taxonomy" id="1033846"/>
    <lineage>
        <taxon>Bacteria</taxon>
        <taxon>Pseudomonadati</taxon>
        <taxon>Pseudomonadota</taxon>
        <taxon>Gammaproteobacteria</taxon>
        <taxon>Pseudomonadales</taxon>
        <taxon>Marinobacteraceae</taxon>
        <taxon>Marinobacter</taxon>
    </lineage>
</organism>
<feature type="binding site" evidence="5">
    <location>
        <begin position="187"/>
        <end position="190"/>
    </location>
    <ligand>
        <name>substrate</name>
    </ligand>
</feature>
<dbReference type="RefSeq" id="WP_014576229.1">
    <property type="nucleotide sequence ID" value="NZ_CP076686.1"/>
</dbReference>
<feature type="domain" description="Methyltransferase small" evidence="6">
    <location>
        <begin position="110"/>
        <end position="195"/>
    </location>
</feature>
<evidence type="ECO:0000313" key="8">
    <source>
        <dbReference type="EMBL" id="QWV14467.1"/>
    </source>
</evidence>
<feature type="binding site" evidence="5">
    <location>
        <position position="172"/>
    </location>
    <ligand>
        <name>S-adenosyl-L-methionine</name>
        <dbReference type="ChEBI" id="CHEBI:59789"/>
    </ligand>
</feature>
<accession>A0ABX8IKV2</accession>
<comment type="function">
    <text evidence="5">Methylates the class 1 translation termination release factors RF1/PrfA and RF2/PrfB on the glutamine residue of the universally conserved GGQ motif.</text>
</comment>
<dbReference type="InterPro" id="IPR040758">
    <property type="entry name" value="PrmC_N"/>
</dbReference>
<dbReference type="Pfam" id="PF05175">
    <property type="entry name" value="MTS"/>
    <property type="match status" value="1"/>
</dbReference>
<dbReference type="InterPro" id="IPR029063">
    <property type="entry name" value="SAM-dependent_MTases_sf"/>
</dbReference>
<keyword evidence="2 5" id="KW-0808">Transferase</keyword>
<proteinExistence type="inferred from homology"/>
<gene>
    <name evidence="5 8" type="primary">prmC</name>
    <name evidence="8" type="ORF">KQ249_07715</name>
</gene>
<dbReference type="HAMAP" id="MF_02126">
    <property type="entry name" value="RF_methyltr_PrmC"/>
    <property type="match status" value="1"/>
</dbReference>
<protein>
    <recommendedName>
        <fullName evidence="5">Release factor glutamine methyltransferase</fullName>
        <shortName evidence="5">RF MTase</shortName>
        <ecNumber evidence="5">2.1.1.297</ecNumber>
    </recommendedName>
    <alternativeName>
        <fullName evidence="5">N5-glutamine methyltransferase PrmC</fullName>
    </alternativeName>
    <alternativeName>
        <fullName evidence="5">Protein-(glutamine-N5) MTase PrmC</fullName>
    </alternativeName>
    <alternativeName>
        <fullName evidence="5">Protein-glutamine N-methyltransferase PrmC</fullName>
    </alternativeName>
</protein>
<dbReference type="InterPro" id="IPR019874">
    <property type="entry name" value="RF_methyltr_PrmC"/>
</dbReference>
<dbReference type="InterPro" id="IPR002052">
    <property type="entry name" value="DNA_methylase_N6_adenine_CS"/>
</dbReference>
<evidence type="ECO:0000256" key="1">
    <source>
        <dbReference type="ARBA" id="ARBA00022603"/>
    </source>
</evidence>
<evidence type="ECO:0000313" key="9">
    <source>
        <dbReference type="Proteomes" id="UP000683442"/>
    </source>
</evidence>
<evidence type="ECO:0000256" key="2">
    <source>
        <dbReference type="ARBA" id="ARBA00022679"/>
    </source>
</evidence>
<evidence type="ECO:0000259" key="7">
    <source>
        <dbReference type="Pfam" id="PF17827"/>
    </source>
</evidence>
<keyword evidence="3 5" id="KW-0949">S-adenosyl-L-methionine</keyword>
<dbReference type="InterPro" id="IPR007848">
    <property type="entry name" value="Small_mtfrase_dom"/>
</dbReference>
<dbReference type="GO" id="GO:0032259">
    <property type="term" value="P:methylation"/>
    <property type="evidence" value="ECO:0007669"/>
    <property type="project" value="UniProtKB-KW"/>
</dbReference>
<dbReference type="GO" id="GO:0102559">
    <property type="term" value="F:peptide chain release factor N(5)-glutamine methyltransferase activity"/>
    <property type="evidence" value="ECO:0007669"/>
    <property type="project" value="UniProtKB-EC"/>
</dbReference>